<dbReference type="Pfam" id="PF00924">
    <property type="entry name" value="MS_channel_2nd"/>
    <property type="match status" value="1"/>
</dbReference>
<reference evidence="7 8" key="1">
    <citation type="submission" date="2018-03" db="EMBL/GenBank/DDBJ databases">
        <title>Genomic Encyclopedia of Archaeal and Bacterial Type Strains, Phase II (KMG-II): from individual species to whole genera.</title>
        <authorList>
            <person name="Goeker M."/>
        </authorList>
    </citation>
    <scope>NUCLEOTIDE SEQUENCE [LARGE SCALE GENOMIC DNA]</scope>
    <source>
        <strain evidence="7 8">DSM 100214</strain>
    </source>
</reference>
<dbReference type="InterPro" id="IPR006685">
    <property type="entry name" value="MscS_channel_2nd"/>
</dbReference>
<dbReference type="Proteomes" id="UP000247973">
    <property type="component" value="Unassembled WGS sequence"/>
</dbReference>
<comment type="caution">
    <text evidence="7">The sequence shown here is derived from an EMBL/GenBank/DDBJ whole genome shotgun (WGS) entry which is preliminary data.</text>
</comment>
<feature type="transmembrane region" description="Helical" evidence="5">
    <location>
        <begin position="149"/>
        <end position="174"/>
    </location>
</feature>
<evidence type="ECO:0000256" key="1">
    <source>
        <dbReference type="ARBA" id="ARBA00004370"/>
    </source>
</evidence>
<evidence type="ECO:0000256" key="4">
    <source>
        <dbReference type="ARBA" id="ARBA00023136"/>
    </source>
</evidence>
<organism evidence="7 8">
    <name type="scientific">Dysgonomonas alginatilytica</name>
    <dbReference type="NCBI Taxonomy" id="1605892"/>
    <lineage>
        <taxon>Bacteria</taxon>
        <taxon>Pseudomonadati</taxon>
        <taxon>Bacteroidota</taxon>
        <taxon>Bacteroidia</taxon>
        <taxon>Bacteroidales</taxon>
        <taxon>Dysgonomonadaceae</taxon>
        <taxon>Dysgonomonas</taxon>
    </lineage>
</organism>
<name>A0A2V3PWC0_9BACT</name>
<feature type="transmembrane region" description="Helical" evidence="5">
    <location>
        <begin position="222"/>
        <end position="249"/>
    </location>
</feature>
<keyword evidence="4 5" id="KW-0472">Membrane</keyword>
<keyword evidence="3 5" id="KW-1133">Transmembrane helix</keyword>
<dbReference type="GO" id="GO:0008381">
    <property type="term" value="F:mechanosensitive monoatomic ion channel activity"/>
    <property type="evidence" value="ECO:0007669"/>
    <property type="project" value="InterPro"/>
</dbReference>
<keyword evidence="2 5" id="KW-0812">Transmembrane</keyword>
<dbReference type="PANTHER" id="PTHR30414">
    <property type="entry name" value="MINICONDUCTANCE MECHANOSENSITIVE CHANNEL YBDG"/>
    <property type="match status" value="1"/>
</dbReference>
<dbReference type="OrthoDB" id="9775207at2"/>
<accession>A0A2V3PWC0</accession>
<evidence type="ECO:0000256" key="3">
    <source>
        <dbReference type="ARBA" id="ARBA00022989"/>
    </source>
</evidence>
<dbReference type="PANTHER" id="PTHR30414:SF0">
    <property type="entry name" value="MINICONDUCTANCE MECHANOSENSITIVE CHANNEL YBDG"/>
    <property type="match status" value="1"/>
</dbReference>
<feature type="transmembrane region" description="Helical" evidence="5">
    <location>
        <begin position="126"/>
        <end position="143"/>
    </location>
</feature>
<evidence type="ECO:0000313" key="7">
    <source>
        <dbReference type="EMBL" id="PXV69084.1"/>
    </source>
</evidence>
<feature type="transmembrane region" description="Helical" evidence="5">
    <location>
        <begin position="195"/>
        <end position="216"/>
    </location>
</feature>
<dbReference type="EMBL" id="QICL01000001">
    <property type="protein sequence ID" value="PXV69084.1"/>
    <property type="molecule type" value="Genomic_DNA"/>
</dbReference>
<dbReference type="SUPFAM" id="SSF50182">
    <property type="entry name" value="Sm-like ribonucleoproteins"/>
    <property type="match status" value="1"/>
</dbReference>
<sequence length="464" mass="52335">MSRVSFKLIEAIIVLSIYFNILYMINLLSYIFIPLIVLPIDINKVADSSKFWFIQNLYDALLSLGINVGVANAIVFTIVLLALAAIVWLLNIAIGRFSFLFVKDQKLNVESGVYRILMKHGFFKRFFVFIAIGIVVLSCRILFSGFSIGLITFVMVLSRSVMIIWILLLLYSLLDSWNTFFELHPKTQQKSLKGYIQLMKIIAAVVAVVFILAIIVDKEPSNLILGFGATAAFITLIFKDTILGFVASIQLSFQDMIRPDDWIEMPSKNADGIIVDINLSSVKVQNWDNSVTMIPIYALVTDSFTNWRRMEQGPGRLFVRSFNVDAKSVKFAGESLLESLSKHSVTGGNYAEFLTLAHVSSPDAILTNLALFRAHLELFLRRHPQINDQLMLFVRYLNAISGQGIGIEIYAFSKQKEAAGYDTVHRTVMEYVIASASLFEIILFQSPSGEDLHRLGKFRDEKFS</sequence>
<dbReference type="GO" id="GO:0071470">
    <property type="term" value="P:cellular response to osmotic stress"/>
    <property type="evidence" value="ECO:0007669"/>
    <property type="project" value="InterPro"/>
</dbReference>
<keyword evidence="8" id="KW-1185">Reference proteome</keyword>
<dbReference type="InterPro" id="IPR023408">
    <property type="entry name" value="MscS_beta-dom_sf"/>
</dbReference>
<proteinExistence type="predicted"/>
<dbReference type="InterPro" id="IPR010920">
    <property type="entry name" value="LSM_dom_sf"/>
</dbReference>
<evidence type="ECO:0000256" key="2">
    <source>
        <dbReference type="ARBA" id="ARBA00022692"/>
    </source>
</evidence>
<dbReference type="AlphaFoldDB" id="A0A2V3PWC0"/>
<evidence type="ECO:0000256" key="5">
    <source>
        <dbReference type="SAM" id="Phobius"/>
    </source>
</evidence>
<gene>
    <name evidence="7" type="ORF">CLV62_101353</name>
</gene>
<feature type="transmembrane region" description="Helical" evidence="5">
    <location>
        <begin position="12"/>
        <end position="40"/>
    </location>
</feature>
<protein>
    <submittedName>
        <fullName evidence="7">Miniconductance mechanosensitive channel</fullName>
    </submittedName>
</protein>
<evidence type="ECO:0000313" key="8">
    <source>
        <dbReference type="Proteomes" id="UP000247973"/>
    </source>
</evidence>
<dbReference type="InterPro" id="IPR030192">
    <property type="entry name" value="YbdG"/>
</dbReference>
<evidence type="ECO:0000259" key="6">
    <source>
        <dbReference type="Pfam" id="PF00924"/>
    </source>
</evidence>
<feature type="transmembrane region" description="Helical" evidence="5">
    <location>
        <begin position="60"/>
        <end position="90"/>
    </location>
</feature>
<dbReference type="GO" id="GO:0005886">
    <property type="term" value="C:plasma membrane"/>
    <property type="evidence" value="ECO:0007669"/>
    <property type="project" value="TreeGrafter"/>
</dbReference>
<dbReference type="Gene3D" id="2.30.30.60">
    <property type="match status" value="1"/>
</dbReference>
<feature type="domain" description="Mechanosensitive ion channel MscS" evidence="6">
    <location>
        <begin position="240"/>
        <end position="309"/>
    </location>
</feature>
<comment type="subcellular location">
    <subcellularLocation>
        <location evidence="1">Membrane</location>
    </subcellularLocation>
</comment>